<evidence type="ECO:0000313" key="3">
    <source>
        <dbReference type="Proteomes" id="UP001501358"/>
    </source>
</evidence>
<keyword evidence="3" id="KW-1185">Reference proteome</keyword>
<evidence type="ECO:0000313" key="2">
    <source>
        <dbReference type="EMBL" id="GAA2473671.1"/>
    </source>
</evidence>
<dbReference type="EMBL" id="BAAATA010000003">
    <property type="protein sequence ID" value="GAA2473671.1"/>
    <property type="molecule type" value="Genomic_DNA"/>
</dbReference>
<dbReference type="PANTHER" id="PTHR36221">
    <property type="entry name" value="DUF742 DOMAIN-CONTAINING PROTEIN"/>
    <property type="match status" value="1"/>
</dbReference>
<reference evidence="3" key="1">
    <citation type="journal article" date="2019" name="Int. J. Syst. Evol. Microbiol.">
        <title>The Global Catalogue of Microorganisms (GCM) 10K type strain sequencing project: providing services to taxonomists for standard genome sequencing and annotation.</title>
        <authorList>
            <consortium name="The Broad Institute Genomics Platform"/>
            <consortium name="The Broad Institute Genome Sequencing Center for Infectious Disease"/>
            <person name="Wu L."/>
            <person name="Ma J."/>
        </authorList>
    </citation>
    <scope>NUCLEOTIDE SEQUENCE [LARGE SCALE GENOMIC DNA]</scope>
    <source>
        <strain evidence="3">JCM 6307</strain>
    </source>
</reference>
<sequence length="146" mass="15387">MTSPAGEPRGQEEAPAPEGEPDGGVLWYDDEAGPMVRLYTMTRGRARPPGGEAFDLITHVVADGPDAGAPDPDLDEEHCSLLEHCRSGPLTVADLASAADLPLGVVRVLLGDLVDAGHVRACLPVPQARRADPRLLREVISGLRAL</sequence>
<comment type="caution">
    <text evidence="2">The sequence shown here is derived from an EMBL/GenBank/DDBJ whole genome shotgun (WGS) entry which is preliminary data.</text>
</comment>
<protein>
    <submittedName>
        <fullName evidence="2">DUF742 domain-containing protein</fullName>
    </submittedName>
</protein>
<organism evidence="2 3">
    <name type="scientific">Streptomyces thermolineatus</name>
    <dbReference type="NCBI Taxonomy" id="44033"/>
    <lineage>
        <taxon>Bacteria</taxon>
        <taxon>Bacillati</taxon>
        <taxon>Actinomycetota</taxon>
        <taxon>Actinomycetes</taxon>
        <taxon>Kitasatosporales</taxon>
        <taxon>Streptomycetaceae</taxon>
        <taxon>Streptomyces</taxon>
    </lineage>
</organism>
<accession>A0ABP5Y5D1</accession>
<proteinExistence type="predicted"/>
<dbReference type="InterPro" id="IPR007995">
    <property type="entry name" value="DUF742"/>
</dbReference>
<dbReference type="PANTHER" id="PTHR36221:SF1">
    <property type="entry name" value="DUF742 DOMAIN-CONTAINING PROTEIN"/>
    <property type="match status" value="1"/>
</dbReference>
<evidence type="ECO:0000256" key="1">
    <source>
        <dbReference type="SAM" id="MobiDB-lite"/>
    </source>
</evidence>
<dbReference type="Pfam" id="PF05331">
    <property type="entry name" value="DUF742"/>
    <property type="match status" value="1"/>
</dbReference>
<gene>
    <name evidence="2" type="ORF">GCM10010406_06970</name>
</gene>
<feature type="region of interest" description="Disordered" evidence="1">
    <location>
        <begin position="1"/>
        <end position="27"/>
    </location>
</feature>
<name>A0ABP5Y5D1_9ACTN</name>
<feature type="compositionally biased region" description="Low complexity" evidence="1">
    <location>
        <begin position="1"/>
        <end position="17"/>
    </location>
</feature>
<dbReference type="Proteomes" id="UP001501358">
    <property type="component" value="Unassembled WGS sequence"/>
</dbReference>
<dbReference type="RefSeq" id="WP_344381608.1">
    <property type="nucleotide sequence ID" value="NZ_BAAATA010000003.1"/>
</dbReference>